<dbReference type="Pfam" id="PF24068">
    <property type="entry name" value="TPD1_C"/>
    <property type="match status" value="1"/>
</dbReference>
<dbReference type="PANTHER" id="PTHR33184:SF67">
    <property type="entry name" value="PROTEIN TAPETUM DETERMINANT 1"/>
    <property type="match status" value="1"/>
</dbReference>
<evidence type="ECO:0000313" key="3">
    <source>
        <dbReference type="Proteomes" id="UP000631114"/>
    </source>
</evidence>
<comment type="caution">
    <text evidence="2">The sequence shown here is derived from an EMBL/GenBank/DDBJ whole genome shotgun (WGS) entry which is preliminary data.</text>
</comment>
<organism evidence="2 3">
    <name type="scientific">Coptis chinensis</name>
    <dbReference type="NCBI Taxonomy" id="261450"/>
    <lineage>
        <taxon>Eukaryota</taxon>
        <taxon>Viridiplantae</taxon>
        <taxon>Streptophyta</taxon>
        <taxon>Embryophyta</taxon>
        <taxon>Tracheophyta</taxon>
        <taxon>Spermatophyta</taxon>
        <taxon>Magnoliopsida</taxon>
        <taxon>Ranunculales</taxon>
        <taxon>Ranunculaceae</taxon>
        <taxon>Coptidoideae</taxon>
        <taxon>Coptis</taxon>
    </lineage>
</organism>
<accession>A0A835HV03</accession>
<evidence type="ECO:0000313" key="2">
    <source>
        <dbReference type="EMBL" id="KAF9605209.1"/>
    </source>
</evidence>
<dbReference type="PANTHER" id="PTHR33184">
    <property type="entry name" value="PROTEIN TAPETUM DETERMINANT 1-LIKE-RELATED"/>
    <property type="match status" value="1"/>
</dbReference>
<keyword evidence="3" id="KW-1185">Reference proteome</keyword>
<keyword evidence="1" id="KW-0732">Signal</keyword>
<dbReference type="OrthoDB" id="1572689at2759"/>
<proteinExistence type="predicted"/>
<dbReference type="GO" id="GO:0001709">
    <property type="term" value="P:cell fate determination"/>
    <property type="evidence" value="ECO:0007669"/>
    <property type="project" value="TreeGrafter"/>
</dbReference>
<reference evidence="2 3" key="1">
    <citation type="submission" date="2020-10" db="EMBL/GenBank/DDBJ databases">
        <title>The Coptis chinensis genome and diversification of protoberbering-type alkaloids.</title>
        <authorList>
            <person name="Wang B."/>
            <person name="Shu S."/>
            <person name="Song C."/>
            <person name="Liu Y."/>
        </authorList>
    </citation>
    <scope>NUCLEOTIDE SEQUENCE [LARGE SCALE GENOMIC DNA]</scope>
    <source>
        <strain evidence="2">HL-2020</strain>
        <tissue evidence="2">Leaf</tissue>
    </source>
</reference>
<evidence type="ECO:0000256" key="1">
    <source>
        <dbReference type="ARBA" id="ARBA00022729"/>
    </source>
</evidence>
<gene>
    <name evidence="2" type="ORF">IFM89_014322</name>
</gene>
<dbReference type="InterPro" id="IPR040361">
    <property type="entry name" value="TPD1"/>
</dbReference>
<sequence>MKSLRSSMRLAFVAAAFFAGLLVTVYSGLKHFIQVQPSTTTVLEGNNNTFSASHRKLLQNDGPDFNRIGPWKRCSESDINVNQGQTTPLPNGIPTYTVVIMNTSPSGREISGIHVSCGWFSSFSGINPNIFKRLGYDDCLVNDGNPLPSGAALSFQYANSFSYPMSVSSVTC</sequence>
<dbReference type="EMBL" id="JADFTS010000005">
    <property type="protein sequence ID" value="KAF9605209.1"/>
    <property type="molecule type" value="Genomic_DNA"/>
</dbReference>
<name>A0A835HV03_9MAGN</name>
<dbReference type="Proteomes" id="UP000631114">
    <property type="component" value="Unassembled WGS sequence"/>
</dbReference>
<protein>
    <submittedName>
        <fullName evidence="2">Uncharacterized protein</fullName>
    </submittedName>
</protein>
<dbReference type="AlphaFoldDB" id="A0A835HV03"/>